<feature type="region of interest" description="Disordered" evidence="1">
    <location>
        <begin position="404"/>
        <end position="495"/>
    </location>
</feature>
<name>A0A6V7VE84_MELEN</name>
<keyword evidence="2" id="KW-1133">Transmembrane helix</keyword>
<dbReference type="EMBL" id="CAJEWN010000215">
    <property type="protein sequence ID" value="CAD2173295.1"/>
    <property type="molecule type" value="Genomic_DNA"/>
</dbReference>
<dbReference type="Proteomes" id="UP000580250">
    <property type="component" value="Unassembled WGS sequence"/>
</dbReference>
<evidence type="ECO:0000256" key="2">
    <source>
        <dbReference type="SAM" id="Phobius"/>
    </source>
</evidence>
<feature type="chain" id="PRO_5028195663" evidence="3">
    <location>
        <begin position="22"/>
        <end position="495"/>
    </location>
</feature>
<accession>A0A6V7VE84</accession>
<keyword evidence="2" id="KW-0812">Transmembrane</keyword>
<feature type="compositionally biased region" description="Polar residues" evidence="1">
    <location>
        <begin position="165"/>
        <end position="186"/>
    </location>
</feature>
<reference evidence="4 5" key="1">
    <citation type="submission" date="2020-08" db="EMBL/GenBank/DDBJ databases">
        <authorList>
            <person name="Koutsovoulos G."/>
            <person name="Danchin GJ E."/>
        </authorList>
    </citation>
    <scope>NUCLEOTIDE SEQUENCE [LARGE SCALE GENOMIC DNA]</scope>
</reference>
<dbReference type="AlphaFoldDB" id="A0A6V7VE84"/>
<sequence length="495" mass="54266">MGLSSTTVFCFLQLFFICVTADGYSIGHILNNTMEEESNITSTKNEQPIIITSQSSIPIEDLSTSIPIKVFKALLMDNNATTNNSSTSEEESAEAENFLNEIISDEEFTQSILSTTANISSVNETTESTKLDVLSTLPTTKTTKNLPIINTTTIPSIESTTSLPKSLSNENSSTSPPVQNEMTNSTSSMDLMNLTKTLSIETTTELNNSLIEPTDITEENTITTTIFISQTSEEEYFENDTITTTEFLVDSTTIITSTMDTVNSFVDTKNDSYLIVSSTEMAPQFSLNNQSFSTPSNTSVSSLTFNDSTTALNVTSSPFKKSLSITDCLTDVILIILVVLFVLFLIILLVLCCRKPAASVIIVEEEKTIIIKESRYTSNPSDIEMGEENRPNNFMALRSTFVTTSGSEDYDPTGLTNISEESETSDSVGKKKEGKSKKEVDEENDDDNNEVEQQIKSKDGVEVPETLQEQPSPSLYSFTKPANVAKANKPSSIYD</sequence>
<keyword evidence="3" id="KW-0732">Signal</keyword>
<organism evidence="4 5">
    <name type="scientific">Meloidogyne enterolobii</name>
    <name type="common">Root-knot nematode worm</name>
    <name type="synonym">Meloidogyne mayaguensis</name>
    <dbReference type="NCBI Taxonomy" id="390850"/>
    <lineage>
        <taxon>Eukaryota</taxon>
        <taxon>Metazoa</taxon>
        <taxon>Ecdysozoa</taxon>
        <taxon>Nematoda</taxon>
        <taxon>Chromadorea</taxon>
        <taxon>Rhabditida</taxon>
        <taxon>Tylenchina</taxon>
        <taxon>Tylenchomorpha</taxon>
        <taxon>Tylenchoidea</taxon>
        <taxon>Meloidogynidae</taxon>
        <taxon>Meloidogyninae</taxon>
        <taxon>Meloidogyne</taxon>
    </lineage>
</organism>
<proteinExistence type="predicted"/>
<feature type="compositionally biased region" description="Basic and acidic residues" evidence="1">
    <location>
        <begin position="428"/>
        <end position="440"/>
    </location>
</feature>
<comment type="caution">
    <text evidence="4">The sequence shown here is derived from an EMBL/GenBank/DDBJ whole genome shotgun (WGS) entry which is preliminary data.</text>
</comment>
<evidence type="ECO:0000256" key="1">
    <source>
        <dbReference type="SAM" id="MobiDB-lite"/>
    </source>
</evidence>
<protein>
    <submittedName>
        <fullName evidence="4">Uncharacterized protein</fullName>
    </submittedName>
</protein>
<evidence type="ECO:0000313" key="5">
    <source>
        <dbReference type="Proteomes" id="UP000580250"/>
    </source>
</evidence>
<evidence type="ECO:0000256" key="3">
    <source>
        <dbReference type="SAM" id="SignalP"/>
    </source>
</evidence>
<evidence type="ECO:0000313" key="4">
    <source>
        <dbReference type="EMBL" id="CAD2173295.1"/>
    </source>
</evidence>
<feature type="region of interest" description="Disordered" evidence="1">
    <location>
        <begin position="157"/>
        <end position="186"/>
    </location>
</feature>
<keyword evidence="2" id="KW-0472">Membrane</keyword>
<feature type="compositionally biased region" description="Polar residues" evidence="1">
    <location>
        <begin position="467"/>
        <end position="477"/>
    </location>
</feature>
<gene>
    <name evidence="4" type="ORF">MENT_LOCUS24896</name>
</gene>
<feature type="transmembrane region" description="Helical" evidence="2">
    <location>
        <begin position="332"/>
        <end position="352"/>
    </location>
</feature>
<feature type="compositionally biased region" description="Acidic residues" evidence="1">
    <location>
        <begin position="441"/>
        <end position="450"/>
    </location>
</feature>
<feature type="signal peptide" evidence="3">
    <location>
        <begin position="1"/>
        <end position="21"/>
    </location>
</feature>